<gene>
    <name evidence="1" type="ORF">JG688_00004105</name>
</gene>
<comment type="caution">
    <text evidence="1">The sequence shown here is derived from an EMBL/GenBank/DDBJ whole genome shotgun (WGS) entry which is preliminary data.</text>
</comment>
<dbReference type="AlphaFoldDB" id="A0A8J5M9L2"/>
<evidence type="ECO:0008006" key="3">
    <source>
        <dbReference type="Google" id="ProtNLM"/>
    </source>
</evidence>
<protein>
    <recommendedName>
        <fullName evidence="3">HAT C-terminal dimerisation domain-containing protein</fullName>
    </recommendedName>
</protein>
<keyword evidence="2" id="KW-1185">Reference proteome</keyword>
<evidence type="ECO:0000313" key="2">
    <source>
        <dbReference type="Proteomes" id="UP000709295"/>
    </source>
</evidence>
<reference evidence="1" key="1">
    <citation type="submission" date="2021-01" db="EMBL/GenBank/DDBJ databases">
        <title>Phytophthora aleatoria, a newly-described species from Pinus radiata is distinct from Phytophthora cactorum isolates based on comparative genomics.</title>
        <authorList>
            <person name="Mcdougal R."/>
            <person name="Panda P."/>
            <person name="Williams N."/>
            <person name="Studholme D.J."/>
        </authorList>
    </citation>
    <scope>NUCLEOTIDE SEQUENCE</scope>
    <source>
        <strain evidence="1">NZFS 4037</strain>
    </source>
</reference>
<dbReference type="PANTHER" id="PTHR40866">
    <property type="entry name" value="BED-TYPE DOMAIN-CONTAINING PROTEIN"/>
    <property type="match status" value="1"/>
</dbReference>
<evidence type="ECO:0000313" key="1">
    <source>
        <dbReference type="EMBL" id="KAG6972169.1"/>
    </source>
</evidence>
<accession>A0A8J5M9L2</accession>
<dbReference type="PANTHER" id="PTHR40866:SF1">
    <property type="entry name" value="BED-TYPE DOMAIN-CONTAINING PROTEIN"/>
    <property type="match status" value="1"/>
</dbReference>
<organism evidence="1 2">
    <name type="scientific">Phytophthora aleatoria</name>
    <dbReference type="NCBI Taxonomy" id="2496075"/>
    <lineage>
        <taxon>Eukaryota</taxon>
        <taxon>Sar</taxon>
        <taxon>Stramenopiles</taxon>
        <taxon>Oomycota</taxon>
        <taxon>Peronosporomycetes</taxon>
        <taxon>Peronosporales</taxon>
        <taxon>Peronosporaceae</taxon>
        <taxon>Phytophthora</taxon>
    </lineage>
</organism>
<name>A0A8J5M9L2_9STRA</name>
<dbReference type="EMBL" id="JAENGY010000141">
    <property type="protein sequence ID" value="KAG6972169.1"/>
    <property type="molecule type" value="Genomic_DNA"/>
</dbReference>
<proteinExistence type="predicted"/>
<dbReference type="Proteomes" id="UP000709295">
    <property type="component" value="Unassembled WGS sequence"/>
</dbReference>
<sequence>MSKLGRHEGPVDKLLRKSTHACVHQAASCVEKDTENPLFRQHAKGAIPAGQVLLAFSPLEDESDLSSQSLSDFIAGTLSEFERLWSSVLFVVGDNYSVNQYLGDNGGIPFIGCAIRRLNLAVQLYLEEHSVLIDRANKLMWKPATVKGRGCLGKVTGPHPKFKNETRWSSTRKILERCDKLIPCLRQMDTKDAVKCGADKLMLTASEAMEVSELLKDLVKLDSVTVALQSESLTMSEVRDLFDHSISKYPAMKKYLSSNASIVNNPVFEQAITGKEESGDEKESQVSFAQQALKRRRPTGPSEVYIDTAFIPPASNICERLFSQSKLIFTAQRRAMKPATLEMLVLLKANCTLW</sequence>